<dbReference type="InterPro" id="IPR013087">
    <property type="entry name" value="Znf_C2H2_type"/>
</dbReference>
<evidence type="ECO:0000256" key="5">
    <source>
        <dbReference type="ARBA" id="ARBA00023015"/>
    </source>
</evidence>
<dbReference type="PROSITE" id="PS50157">
    <property type="entry name" value="ZINC_FINGER_C2H2_2"/>
    <property type="match status" value="1"/>
</dbReference>
<dbReference type="PANTHER" id="PTHR45801:SF107">
    <property type="entry name" value="TRANSCRIPTIONAL REGULATOR SUPERMAN-LIKE"/>
    <property type="match status" value="1"/>
</dbReference>
<dbReference type="GO" id="GO:0005634">
    <property type="term" value="C:nucleus"/>
    <property type="evidence" value="ECO:0007669"/>
    <property type="project" value="UniProtKB-SubCell"/>
</dbReference>
<keyword evidence="4" id="KW-0862">Zinc</keyword>
<keyword evidence="12" id="KW-1185">Reference proteome</keyword>
<dbReference type="Gene3D" id="3.30.160.60">
    <property type="entry name" value="Classic Zinc Finger"/>
    <property type="match status" value="1"/>
</dbReference>
<gene>
    <name evidence="11" type="ORF">ZIOFF_060696</name>
</gene>
<dbReference type="PANTHER" id="PTHR45801">
    <property type="entry name" value="OS07G0101800 PROTEIN"/>
    <property type="match status" value="1"/>
</dbReference>
<dbReference type="EMBL" id="JACMSC010000016">
    <property type="protein sequence ID" value="KAG6483910.1"/>
    <property type="molecule type" value="Genomic_DNA"/>
</dbReference>
<evidence type="ECO:0000259" key="10">
    <source>
        <dbReference type="PROSITE" id="PS50157"/>
    </source>
</evidence>
<comment type="subcellular location">
    <subcellularLocation>
        <location evidence="1">Nucleus</location>
    </subcellularLocation>
</comment>
<comment type="caution">
    <text evidence="11">The sequence shown here is derived from an EMBL/GenBank/DDBJ whole genome shotgun (WGS) entry which is preliminary data.</text>
</comment>
<name>A0A8J5FBT2_ZINOF</name>
<evidence type="ECO:0000256" key="4">
    <source>
        <dbReference type="ARBA" id="ARBA00022833"/>
    </source>
</evidence>
<evidence type="ECO:0000256" key="2">
    <source>
        <dbReference type="ARBA" id="ARBA00022723"/>
    </source>
</evidence>
<dbReference type="SUPFAM" id="SSF57667">
    <property type="entry name" value="beta-beta-alpha zinc fingers"/>
    <property type="match status" value="1"/>
</dbReference>
<evidence type="ECO:0000256" key="1">
    <source>
        <dbReference type="ARBA" id="ARBA00004123"/>
    </source>
</evidence>
<evidence type="ECO:0000256" key="3">
    <source>
        <dbReference type="ARBA" id="ARBA00022771"/>
    </source>
</evidence>
<keyword evidence="6" id="KW-0804">Transcription</keyword>
<dbReference type="InterPro" id="IPR036236">
    <property type="entry name" value="Znf_C2H2_sf"/>
</dbReference>
<dbReference type="GO" id="GO:0008270">
    <property type="term" value="F:zinc ion binding"/>
    <property type="evidence" value="ECO:0007669"/>
    <property type="project" value="UniProtKB-KW"/>
</dbReference>
<dbReference type="AlphaFoldDB" id="A0A8J5FBT2"/>
<evidence type="ECO:0000256" key="7">
    <source>
        <dbReference type="ARBA" id="ARBA00023242"/>
    </source>
</evidence>
<feature type="domain" description="C2H2-type" evidence="10">
    <location>
        <begin position="27"/>
        <end position="54"/>
    </location>
</feature>
<keyword evidence="7" id="KW-0539">Nucleus</keyword>
<dbReference type="InterPro" id="IPR052426">
    <property type="entry name" value="Plant_dev_regulator"/>
</dbReference>
<evidence type="ECO:0000313" key="12">
    <source>
        <dbReference type="Proteomes" id="UP000734854"/>
    </source>
</evidence>
<proteinExistence type="predicted"/>
<keyword evidence="5" id="KW-0805">Transcription regulation</keyword>
<evidence type="ECO:0000256" key="9">
    <source>
        <dbReference type="SAM" id="MobiDB-lite"/>
    </source>
</evidence>
<sequence length="196" mass="21177">MEGDRHGEEASSGDDDADAGTRPHPYYGCTFCKRGFSNAQALGGHMNIHRKDRAKAVAPPPPAVPSSPERGVDQGYYYACYGGGQSAYSPLSSSARRLLGEDLRNEFLQGRPENTSPASTSRSHSRLVHVLTDRSCWNPVSNPSSAAAAAVVASDVFEIMLLFILQLPRETCTPTVCGVLEAAFLIKREYSLIVPF</sequence>
<feature type="region of interest" description="Disordered" evidence="9">
    <location>
        <begin position="1"/>
        <end position="21"/>
    </location>
</feature>
<keyword evidence="2" id="KW-0479">Metal-binding</keyword>
<dbReference type="Proteomes" id="UP000734854">
    <property type="component" value="Unassembled WGS sequence"/>
</dbReference>
<evidence type="ECO:0000256" key="8">
    <source>
        <dbReference type="PROSITE-ProRule" id="PRU00042"/>
    </source>
</evidence>
<reference evidence="11 12" key="1">
    <citation type="submission" date="2020-08" db="EMBL/GenBank/DDBJ databases">
        <title>Plant Genome Project.</title>
        <authorList>
            <person name="Zhang R.-G."/>
        </authorList>
    </citation>
    <scope>NUCLEOTIDE SEQUENCE [LARGE SCALE GENOMIC DNA]</scope>
    <source>
        <tissue evidence="11">Rhizome</tissue>
    </source>
</reference>
<protein>
    <recommendedName>
        <fullName evidence="10">C2H2-type domain-containing protein</fullName>
    </recommendedName>
</protein>
<dbReference type="PROSITE" id="PS00028">
    <property type="entry name" value="ZINC_FINGER_C2H2_1"/>
    <property type="match status" value="1"/>
</dbReference>
<organism evidence="11 12">
    <name type="scientific">Zingiber officinale</name>
    <name type="common">Ginger</name>
    <name type="synonym">Amomum zingiber</name>
    <dbReference type="NCBI Taxonomy" id="94328"/>
    <lineage>
        <taxon>Eukaryota</taxon>
        <taxon>Viridiplantae</taxon>
        <taxon>Streptophyta</taxon>
        <taxon>Embryophyta</taxon>
        <taxon>Tracheophyta</taxon>
        <taxon>Spermatophyta</taxon>
        <taxon>Magnoliopsida</taxon>
        <taxon>Liliopsida</taxon>
        <taxon>Zingiberales</taxon>
        <taxon>Zingiberaceae</taxon>
        <taxon>Zingiber</taxon>
    </lineage>
</organism>
<evidence type="ECO:0000313" key="11">
    <source>
        <dbReference type="EMBL" id="KAG6483910.1"/>
    </source>
</evidence>
<accession>A0A8J5FBT2</accession>
<evidence type="ECO:0000256" key="6">
    <source>
        <dbReference type="ARBA" id="ARBA00023163"/>
    </source>
</evidence>
<keyword evidence="3 8" id="KW-0863">Zinc-finger</keyword>